<dbReference type="GO" id="GO:0004674">
    <property type="term" value="F:protein serine/threonine kinase activity"/>
    <property type="evidence" value="ECO:0007669"/>
    <property type="project" value="UniProtKB-KW"/>
</dbReference>
<keyword evidence="15" id="KW-0732">Signal</keyword>
<dbReference type="Pfam" id="PF08263">
    <property type="entry name" value="LRRNT_2"/>
    <property type="match status" value="1"/>
</dbReference>
<sequence length="882" mass="98667">MAFDRLWGWTMLLLALNHVAEAHVSEAEALLKFRDELVDTQRLYNWGNITNDPCGISKSSSDDWIGVTCMDEPFGGQTVWKLDLNGYFLGGTIAEGLGGLKNLTYLDLTANSFSGHIPSSLGDLYLDELHLGGNQLTGTVPQLYNNIYKLTLENNLLSGDINVMKVWDMYLGFLDLRGNDFTGRLPESLWLTPLYFTIFHLDLSHNRLTGHPPADLGTGNTPIFLDLSGNNLDGEIPRGIRPGGGPWPGVEYIDLSGNHLTGTVPSDVFWNRTDGFYLNLSNNLLTGKIDLTGNTDSSVAFLDLSFNQFEGELEIGHALGDNVEILCLQNNRLSGRLNGIFQRKFVNFDRQRRKLTDRSTLDLFSSKTFPSLRVLDLPNNMFSGTIPNSLLQMPSLEELRLQYNSLQGELPNFSYHQFSSSAFRPGNDGLCGPPLQPCHNPGLSTSKIVVIMVISVVVSGGVSLLFGWIWRQKIEAKQRQQDAELVVDFLGEDIAIMMSVEELRRATDDFSEANQIGVGGFGMVYHGTLDDGTEVAIKRSKCDASSQEKHQFLNEVKFLSQVNHRHLVRLLGFYLAQNEAILVFEFVKNGTLDEHLHLHKRPGRSSVSWQKRMEIAIQTASVLNYLHTVANPPIYHLDVKSANILLDERMNAKVTDFGISKLVQGIDATYMGTMGYMDPESVMSSVWTDKTDVYAYGVVLLELITAKPALNVERRTDTSLVKWAVPLIQSGHLEEIVDSTIVETLAANRDSMEVVAKLAIKCVRFQSALRPSMNDMLMDLQCIPNLESVLRASPQSTVRDTTLNAGAKTWYQGRCDILQISYFLLSNLYIRKIFRCSVSKDMITVYCNATNLKPKPKRFNLKPVLTVEYIALEWRCSKEVCV</sequence>
<name>A0ABD3I585_9MARC</name>
<evidence type="ECO:0000256" key="5">
    <source>
        <dbReference type="ARBA" id="ARBA00022679"/>
    </source>
</evidence>
<dbReference type="InterPro" id="IPR017441">
    <property type="entry name" value="Protein_kinase_ATP_BS"/>
</dbReference>
<gene>
    <name evidence="17" type="ORF">R1sor_012973</name>
</gene>
<feature type="transmembrane region" description="Helical" evidence="14">
    <location>
        <begin position="448"/>
        <end position="470"/>
    </location>
</feature>
<dbReference type="Proteomes" id="UP001633002">
    <property type="component" value="Unassembled WGS sequence"/>
</dbReference>
<dbReference type="Gene3D" id="3.80.10.10">
    <property type="entry name" value="Ribonuclease Inhibitor"/>
    <property type="match status" value="2"/>
</dbReference>
<keyword evidence="5" id="KW-0808">Transferase</keyword>
<dbReference type="GO" id="GO:0005524">
    <property type="term" value="F:ATP binding"/>
    <property type="evidence" value="ECO:0007669"/>
    <property type="project" value="UniProtKB-UniRule"/>
</dbReference>
<evidence type="ECO:0000256" key="7">
    <source>
        <dbReference type="ARBA" id="ARBA00022737"/>
    </source>
</evidence>
<keyword evidence="10 13" id="KW-0067">ATP-binding</keyword>
<dbReference type="InterPro" id="IPR000719">
    <property type="entry name" value="Prot_kinase_dom"/>
</dbReference>
<keyword evidence="12 14" id="KW-0472">Membrane</keyword>
<dbReference type="AlphaFoldDB" id="A0ABD3I585"/>
<keyword evidence="7" id="KW-0677">Repeat</keyword>
<dbReference type="FunFam" id="3.30.200.20:FF:000039">
    <property type="entry name" value="receptor-like protein kinase FERONIA"/>
    <property type="match status" value="1"/>
</dbReference>
<dbReference type="InterPro" id="IPR001611">
    <property type="entry name" value="Leu-rich_rpt"/>
</dbReference>
<dbReference type="Gene3D" id="1.10.510.10">
    <property type="entry name" value="Transferase(Phosphotransferase) domain 1"/>
    <property type="match status" value="1"/>
</dbReference>
<evidence type="ECO:0000256" key="4">
    <source>
        <dbReference type="ARBA" id="ARBA00022614"/>
    </source>
</evidence>
<feature type="chain" id="PRO_5044839288" description="Protein kinase domain-containing protein" evidence="15">
    <location>
        <begin position="23"/>
        <end position="882"/>
    </location>
</feature>
<keyword evidence="11 14" id="KW-1133">Transmembrane helix</keyword>
<evidence type="ECO:0000256" key="13">
    <source>
        <dbReference type="PROSITE-ProRule" id="PRU10141"/>
    </source>
</evidence>
<evidence type="ECO:0000256" key="2">
    <source>
        <dbReference type="ARBA" id="ARBA00008684"/>
    </source>
</evidence>
<accession>A0ABD3I585</accession>
<keyword evidence="9" id="KW-0418">Kinase</keyword>
<evidence type="ECO:0000256" key="10">
    <source>
        <dbReference type="ARBA" id="ARBA00022840"/>
    </source>
</evidence>
<proteinExistence type="inferred from homology"/>
<feature type="binding site" evidence="13">
    <location>
        <position position="538"/>
    </location>
    <ligand>
        <name>ATP</name>
        <dbReference type="ChEBI" id="CHEBI:30616"/>
    </ligand>
</feature>
<dbReference type="Pfam" id="PF00560">
    <property type="entry name" value="LRR_1"/>
    <property type="match status" value="5"/>
</dbReference>
<keyword evidence="8 13" id="KW-0547">Nucleotide-binding</keyword>
<dbReference type="EMBL" id="JBJQOH010000002">
    <property type="protein sequence ID" value="KAL3698897.1"/>
    <property type="molecule type" value="Genomic_DNA"/>
</dbReference>
<dbReference type="Pfam" id="PF00069">
    <property type="entry name" value="Pkinase"/>
    <property type="match status" value="1"/>
</dbReference>
<dbReference type="PROSITE" id="PS00108">
    <property type="entry name" value="PROTEIN_KINASE_ST"/>
    <property type="match status" value="1"/>
</dbReference>
<dbReference type="PANTHER" id="PTHR48006">
    <property type="entry name" value="LEUCINE-RICH REPEAT-CONTAINING PROTEIN DDB_G0281931-RELATED"/>
    <property type="match status" value="1"/>
</dbReference>
<evidence type="ECO:0000256" key="9">
    <source>
        <dbReference type="ARBA" id="ARBA00022777"/>
    </source>
</evidence>
<comment type="similarity">
    <text evidence="2">Belongs to the protein kinase superfamily. Ser/Thr protein kinase family.</text>
</comment>
<reference evidence="17 18" key="1">
    <citation type="submission" date="2024-09" db="EMBL/GenBank/DDBJ databases">
        <title>Chromosome-scale assembly of Riccia sorocarpa.</title>
        <authorList>
            <person name="Paukszto L."/>
        </authorList>
    </citation>
    <scope>NUCLEOTIDE SEQUENCE [LARGE SCALE GENOMIC DNA]</scope>
    <source>
        <strain evidence="17">LP-2024</strain>
        <tissue evidence="17">Aerial parts of the thallus</tissue>
    </source>
</reference>
<organism evidence="17 18">
    <name type="scientific">Riccia sorocarpa</name>
    <dbReference type="NCBI Taxonomy" id="122646"/>
    <lineage>
        <taxon>Eukaryota</taxon>
        <taxon>Viridiplantae</taxon>
        <taxon>Streptophyta</taxon>
        <taxon>Embryophyta</taxon>
        <taxon>Marchantiophyta</taxon>
        <taxon>Marchantiopsida</taxon>
        <taxon>Marchantiidae</taxon>
        <taxon>Marchantiales</taxon>
        <taxon>Ricciaceae</taxon>
        <taxon>Riccia</taxon>
    </lineage>
</organism>
<protein>
    <recommendedName>
        <fullName evidence="16">Protein kinase domain-containing protein</fullName>
    </recommendedName>
</protein>
<dbReference type="SMART" id="SM00220">
    <property type="entry name" value="S_TKc"/>
    <property type="match status" value="1"/>
</dbReference>
<dbReference type="PROSITE" id="PS50011">
    <property type="entry name" value="PROTEIN_KINASE_DOM"/>
    <property type="match status" value="1"/>
</dbReference>
<dbReference type="PANTHER" id="PTHR48006:SF92">
    <property type="entry name" value="LRR RECEPTOR-LIKE SERINE_THREONINE-PROTEIN KINASE GSO1"/>
    <property type="match status" value="1"/>
</dbReference>
<feature type="domain" description="Protein kinase" evidence="16">
    <location>
        <begin position="510"/>
        <end position="786"/>
    </location>
</feature>
<feature type="signal peptide" evidence="15">
    <location>
        <begin position="1"/>
        <end position="22"/>
    </location>
</feature>
<keyword evidence="3" id="KW-0723">Serine/threonine-protein kinase</keyword>
<evidence type="ECO:0000256" key="14">
    <source>
        <dbReference type="SAM" id="Phobius"/>
    </source>
</evidence>
<keyword evidence="6 14" id="KW-0812">Transmembrane</keyword>
<dbReference type="SUPFAM" id="SSF52047">
    <property type="entry name" value="RNI-like"/>
    <property type="match status" value="1"/>
</dbReference>
<dbReference type="Gene3D" id="3.30.200.20">
    <property type="entry name" value="Phosphorylase Kinase, domain 1"/>
    <property type="match status" value="1"/>
</dbReference>
<dbReference type="InterPro" id="IPR013210">
    <property type="entry name" value="LRR_N_plant-typ"/>
</dbReference>
<dbReference type="InterPro" id="IPR032675">
    <property type="entry name" value="LRR_dom_sf"/>
</dbReference>
<evidence type="ECO:0000259" key="16">
    <source>
        <dbReference type="PROSITE" id="PS50011"/>
    </source>
</evidence>
<evidence type="ECO:0000256" key="11">
    <source>
        <dbReference type="ARBA" id="ARBA00022989"/>
    </source>
</evidence>
<evidence type="ECO:0000256" key="3">
    <source>
        <dbReference type="ARBA" id="ARBA00022527"/>
    </source>
</evidence>
<evidence type="ECO:0000313" key="17">
    <source>
        <dbReference type="EMBL" id="KAL3698897.1"/>
    </source>
</evidence>
<dbReference type="InterPro" id="IPR051824">
    <property type="entry name" value="LRR_Rcpt-Like_S/T_Kinase"/>
</dbReference>
<comment type="subcellular location">
    <subcellularLocation>
        <location evidence="1">Membrane</location>
    </subcellularLocation>
</comment>
<evidence type="ECO:0000256" key="6">
    <source>
        <dbReference type="ARBA" id="ARBA00022692"/>
    </source>
</evidence>
<dbReference type="PROSITE" id="PS00107">
    <property type="entry name" value="PROTEIN_KINASE_ATP"/>
    <property type="match status" value="1"/>
</dbReference>
<evidence type="ECO:0000256" key="1">
    <source>
        <dbReference type="ARBA" id="ARBA00004370"/>
    </source>
</evidence>
<comment type="caution">
    <text evidence="17">The sequence shown here is derived from an EMBL/GenBank/DDBJ whole genome shotgun (WGS) entry which is preliminary data.</text>
</comment>
<dbReference type="InterPro" id="IPR008271">
    <property type="entry name" value="Ser/Thr_kinase_AS"/>
</dbReference>
<keyword evidence="4" id="KW-0433">Leucine-rich repeat</keyword>
<evidence type="ECO:0000313" key="18">
    <source>
        <dbReference type="Proteomes" id="UP001633002"/>
    </source>
</evidence>
<dbReference type="InterPro" id="IPR011009">
    <property type="entry name" value="Kinase-like_dom_sf"/>
</dbReference>
<evidence type="ECO:0000256" key="15">
    <source>
        <dbReference type="SAM" id="SignalP"/>
    </source>
</evidence>
<keyword evidence="18" id="KW-1185">Reference proteome</keyword>
<dbReference type="GO" id="GO:0016020">
    <property type="term" value="C:membrane"/>
    <property type="evidence" value="ECO:0007669"/>
    <property type="project" value="UniProtKB-SubCell"/>
</dbReference>
<evidence type="ECO:0000256" key="12">
    <source>
        <dbReference type="ARBA" id="ARBA00023136"/>
    </source>
</evidence>
<dbReference type="SUPFAM" id="SSF56112">
    <property type="entry name" value="Protein kinase-like (PK-like)"/>
    <property type="match status" value="1"/>
</dbReference>
<evidence type="ECO:0000256" key="8">
    <source>
        <dbReference type="ARBA" id="ARBA00022741"/>
    </source>
</evidence>